<proteinExistence type="predicted"/>
<dbReference type="SUPFAM" id="SSF56219">
    <property type="entry name" value="DNase I-like"/>
    <property type="match status" value="1"/>
</dbReference>
<reference evidence="2" key="1">
    <citation type="submission" date="2021-11" db="EMBL/GenBank/DDBJ databases">
        <title>Legionella maioricencis sp. nov., a new species isolated from hot water samples in Mallorca.</title>
        <authorList>
            <person name="Crespi S."/>
            <person name="Drasar V."/>
            <person name="Salva-Serra F."/>
            <person name="Jaen-Luchoro D."/>
            <person name="Pineiro-Iglesias B."/>
            <person name="Aliaga F."/>
            <person name="Fernandez-Juarez V."/>
            <person name="Coll G."/>
            <person name="Moore E.R.B."/>
            <person name="Bennasar-Figueras A."/>
        </authorList>
    </citation>
    <scope>NUCLEOTIDE SEQUENCE</scope>
    <source>
        <strain evidence="2">HCPI-6</strain>
    </source>
</reference>
<sequence length="675" mass="74128">MTVKYRAITANCGNDVIGKNASKQIAKMIHQDDADVYVIHCQEVSFEATRRQLQQAIGEGYTVVCLGKMPTHTKLSTQFHKGTGIASFVIHKNDVDVDFQAAQAARRSKNRGGSAYNKGGLITEFTVTKNKGTAAEEKIQIQSVSGHLESNDTQKRTKDWHNINQSIAKEVTNWKDLVAACPNLRLSGYDANTRNKLTGNGQAVNLWMAPGGTNTPELQALHQVPLGGQQFSDLSTYKTELKDITTVEDEKRPGYARGGTLDFIGIADGGEPSAEITVKGVIKVPSDKKDSGRDHDVIISPLKEYELPVNDFARVKGQMAMRLERVAPDLAREIRELTDNDENKNKLIQVYQQFLSPKGLLNNAIAQHTEKLACFDRLTASSFLQDDKIKKLISETLFPASSWFEGAHVVNSAESAEQFKQKQDLMHLLLTSLNQCPSKSEVEKRIALYKEQVQKVEDKTYKAQDAIDKFKALQVSEYFSLYAELGYKLVKYEADPLYSRDFRQQGVEILMQMKAIVPDSAKVKELDPYSLSQLSRVLKYSSKAIDTLDKGGDITPITAKLTSLAHDISGKPSPGWKRLGMGLLMFACIALIVAGVLAAIPTGGSSLILAAMGAAGAGAVAGVMGMAAYEHGEERGLAKAVLDYKSAMENIVQYERPVEEGPDEDNTYGDIINNP</sequence>
<keyword evidence="1" id="KW-1133">Transmembrane helix</keyword>
<name>A0A9X2I9Y3_9GAMM</name>
<gene>
    <name evidence="2" type="ORF">LOX96_05805</name>
</gene>
<dbReference type="InterPro" id="IPR036691">
    <property type="entry name" value="Endo/exonu/phosph_ase_sf"/>
</dbReference>
<evidence type="ECO:0000313" key="2">
    <source>
        <dbReference type="EMBL" id="MCL9683599.1"/>
    </source>
</evidence>
<feature type="transmembrane region" description="Helical" evidence="1">
    <location>
        <begin position="606"/>
        <end position="629"/>
    </location>
</feature>
<dbReference type="Gene3D" id="3.60.10.10">
    <property type="entry name" value="Endonuclease/exonuclease/phosphatase"/>
    <property type="match status" value="1"/>
</dbReference>
<evidence type="ECO:0000313" key="3">
    <source>
        <dbReference type="Proteomes" id="UP001139721"/>
    </source>
</evidence>
<protein>
    <submittedName>
        <fullName evidence="2">Uncharacterized protein</fullName>
    </submittedName>
</protein>
<feature type="transmembrane region" description="Helical" evidence="1">
    <location>
        <begin position="579"/>
        <end position="600"/>
    </location>
</feature>
<dbReference type="Proteomes" id="UP001139721">
    <property type="component" value="Unassembled WGS sequence"/>
</dbReference>
<dbReference type="RefSeq" id="WP_250421788.1">
    <property type="nucleotide sequence ID" value="NZ_JAJKBJ010000005.1"/>
</dbReference>
<dbReference type="AlphaFoldDB" id="A0A9X2I9Y3"/>
<keyword evidence="1" id="KW-0812">Transmembrane</keyword>
<keyword evidence="3" id="KW-1185">Reference proteome</keyword>
<evidence type="ECO:0000256" key="1">
    <source>
        <dbReference type="SAM" id="Phobius"/>
    </source>
</evidence>
<dbReference type="EMBL" id="JAJKBJ010000005">
    <property type="protein sequence ID" value="MCL9683599.1"/>
    <property type="molecule type" value="Genomic_DNA"/>
</dbReference>
<accession>A0A9X2I9Y3</accession>
<comment type="caution">
    <text evidence="2">The sequence shown here is derived from an EMBL/GenBank/DDBJ whole genome shotgun (WGS) entry which is preliminary data.</text>
</comment>
<keyword evidence="1" id="KW-0472">Membrane</keyword>
<organism evidence="2 3">
    <name type="scientific">Legionella maioricensis</name>
    <dbReference type="NCBI Taxonomy" id="2896528"/>
    <lineage>
        <taxon>Bacteria</taxon>
        <taxon>Pseudomonadati</taxon>
        <taxon>Pseudomonadota</taxon>
        <taxon>Gammaproteobacteria</taxon>
        <taxon>Legionellales</taxon>
        <taxon>Legionellaceae</taxon>
        <taxon>Legionella</taxon>
    </lineage>
</organism>